<evidence type="ECO:0000313" key="7">
    <source>
        <dbReference type="EMBL" id="RDW67665.1"/>
    </source>
</evidence>
<keyword evidence="8" id="KW-1185">Reference proteome</keyword>
<dbReference type="InterPro" id="IPR002872">
    <property type="entry name" value="Proline_DH_dom"/>
</dbReference>
<dbReference type="GO" id="GO:0005739">
    <property type="term" value="C:mitochondrion"/>
    <property type="evidence" value="ECO:0007669"/>
    <property type="project" value="TreeGrafter"/>
</dbReference>
<protein>
    <recommendedName>
        <fullName evidence="2 5">Proline dehydrogenase</fullName>
        <ecNumber evidence="2 5">1.5.5.2</ecNumber>
    </recommendedName>
</protein>
<comment type="catalytic activity">
    <reaction evidence="5">
        <text>L-proline + a quinone = (S)-1-pyrroline-5-carboxylate + a quinol + H(+)</text>
        <dbReference type="Rhea" id="RHEA:23784"/>
        <dbReference type="ChEBI" id="CHEBI:15378"/>
        <dbReference type="ChEBI" id="CHEBI:17388"/>
        <dbReference type="ChEBI" id="CHEBI:24646"/>
        <dbReference type="ChEBI" id="CHEBI:60039"/>
        <dbReference type="ChEBI" id="CHEBI:132124"/>
        <dbReference type="EC" id="1.5.5.2"/>
    </reaction>
</comment>
<dbReference type="GO" id="GO:0010133">
    <property type="term" value="P:L-proline catabolic process to L-glutamate"/>
    <property type="evidence" value="ECO:0007669"/>
    <property type="project" value="TreeGrafter"/>
</dbReference>
<dbReference type="STRING" id="1849047.A0A3D8R0W9"/>
<evidence type="ECO:0000259" key="6">
    <source>
        <dbReference type="Pfam" id="PF01619"/>
    </source>
</evidence>
<dbReference type="AlphaFoldDB" id="A0A3D8R0W9"/>
<comment type="similarity">
    <text evidence="1 5">Belongs to the proline oxidase family.</text>
</comment>
<evidence type="ECO:0000256" key="2">
    <source>
        <dbReference type="ARBA" id="ARBA00012695"/>
    </source>
</evidence>
<accession>A0A3D8R0W9</accession>
<dbReference type="GO" id="GO:0004657">
    <property type="term" value="F:proline dehydrogenase activity"/>
    <property type="evidence" value="ECO:0007669"/>
    <property type="project" value="UniProtKB-EC"/>
</dbReference>
<comment type="function">
    <text evidence="5">Converts proline to delta-1-pyrroline-5-carboxylate.</text>
</comment>
<organism evidence="7 8">
    <name type="scientific">Coleophoma cylindrospora</name>
    <dbReference type="NCBI Taxonomy" id="1849047"/>
    <lineage>
        <taxon>Eukaryota</taxon>
        <taxon>Fungi</taxon>
        <taxon>Dikarya</taxon>
        <taxon>Ascomycota</taxon>
        <taxon>Pezizomycotina</taxon>
        <taxon>Leotiomycetes</taxon>
        <taxon>Helotiales</taxon>
        <taxon>Dermateaceae</taxon>
        <taxon>Coleophoma</taxon>
    </lineage>
</organism>
<dbReference type="GO" id="GO:0071949">
    <property type="term" value="F:FAD binding"/>
    <property type="evidence" value="ECO:0007669"/>
    <property type="project" value="TreeGrafter"/>
</dbReference>
<dbReference type="SUPFAM" id="SSF51730">
    <property type="entry name" value="FAD-linked oxidoreductase"/>
    <property type="match status" value="1"/>
</dbReference>
<gene>
    <name evidence="7" type="ORF">BP6252_09061</name>
</gene>
<reference evidence="7 8" key="1">
    <citation type="journal article" date="2018" name="IMA Fungus">
        <title>IMA Genome-F 9: Draft genome sequence of Annulohypoxylon stygium, Aspergillus mulundensis, Berkeleyomyces basicola (syn. Thielaviopsis basicola), Ceratocystis smalleyi, two Cercospora beticola strains, Coleophoma cylindrospora, Fusarium fracticaudum, Phialophora cf. hyalina, and Morchella septimelata.</title>
        <authorList>
            <person name="Wingfield B.D."/>
            <person name="Bills G.F."/>
            <person name="Dong Y."/>
            <person name="Huang W."/>
            <person name="Nel W.J."/>
            <person name="Swalarsk-Parry B.S."/>
            <person name="Vaghefi N."/>
            <person name="Wilken P.M."/>
            <person name="An Z."/>
            <person name="de Beer Z.W."/>
            <person name="De Vos L."/>
            <person name="Chen L."/>
            <person name="Duong T.A."/>
            <person name="Gao Y."/>
            <person name="Hammerbacher A."/>
            <person name="Kikkert J.R."/>
            <person name="Li Y."/>
            <person name="Li H."/>
            <person name="Li K."/>
            <person name="Li Q."/>
            <person name="Liu X."/>
            <person name="Ma X."/>
            <person name="Naidoo K."/>
            <person name="Pethybridge S.J."/>
            <person name="Sun J."/>
            <person name="Steenkamp E.T."/>
            <person name="van der Nest M.A."/>
            <person name="van Wyk S."/>
            <person name="Wingfield M.J."/>
            <person name="Xiong C."/>
            <person name="Yue Q."/>
            <person name="Zhang X."/>
        </authorList>
    </citation>
    <scope>NUCLEOTIDE SEQUENCE [LARGE SCALE GENOMIC DNA]</scope>
    <source>
        <strain evidence="7 8">BP6252</strain>
    </source>
</reference>
<keyword evidence="5" id="KW-0285">Flavoprotein</keyword>
<evidence type="ECO:0000256" key="3">
    <source>
        <dbReference type="ARBA" id="ARBA00023002"/>
    </source>
</evidence>
<evidence type="ECO:0000256" key="5">
    <source>
        <dbReference type="RuleBase" id="RU364054"/>
    </source>
</evidence>
<dbReference type="PANTHER" id="PTHR13914">
    <property type="entry name" value="PROLINE OXIDASE"/>
    <property type="match status" value="1"/>
</dbReference>
<dbReference type="InterPro" id="IPR015659">
    <property type="entry name" value="Proline_oxidase"/>
</dbReference>
<comment type="cofactor">
    <cofactor evidence="5">
        <name>FAD</name>
        <dbReference type="ChEBI" id="CHEBI:57692"/>
    </cofactor>
</comment>
<dbReference type="EC" id="1.5.5.2" evidence="2 5"/>
<evidence type="ECO:0000313" key="8">
    <source>
        <dbReference type="Proteomes" id="UP000256645"/>
    </source>
</evidence>
<proteinExistence type="inferred from homology"/>
<sequence length="475" mass="53017">MAKPFRFLTLQRPLSHFQGVRTRTYPRRWQSSTVSSREGSSYDTQVIQIEKEPLKTPSPLTRLPTSNLIRSLFLGTLFKSPVLFNIGLAFLKKVASSESPMLNPDKNILLRAIVRPIVYDQFCAGTNRVEVQRTVSDMKEMGFSGVILCYGKELVVDKSTLTPKSLQDQSKTQIDNWRDGNLETLRMIGAGDYLGVKVTGAGPTITRALLKGEDPPRELSLALDLICQQAAAQKTRLWIDAEQQALQPTIDNWTIDLMRRHNRNGEALVSNTLQAYLKSSRDSLARQLRLAQSENWSLGIKLVRGAYIGSDPRDHIHDTKEETDACYNGIAKDVLSRSFPGFTKEDFPDVHIFLAGHNSESIRMASSLASELALSGDLKNAPRFGLLQGMADDISCELLSVGEKAKDIKAKTKEEVDAQKMAAPQVYKCLTWGTVQECMQYLVRRAVENQGATGRMGEGVAGIKAELRRRIRRET</sequence>
<dbReference type="PANTHER" id="PTHR13914:SF34">
    <property type="entry name" value="PROLINE DEHYDROGENASE"/>
    <property type="match status" value="1"/>
</dbReference>
<dbReference type="Proteomes" id="UP000256645">
    <property type="component" value="Unassembled WGS sequence"/>
</dbReference>
<dbReference type="Pfam" id="PF01619">
    <property type="entry name" value="Pro_dh"/>
    <property type="match status" value="1"/>
</dbReference>
<keyword evidence="3 5" id="KW-0560">Oxidoreductase</keyword>
<dbReference type="EMBL" id="PDLM01000010">
    <property type="protein sequence ID" value="RDW67665.1"/>
    <property type="molecule type" value="Genomic_DNA"/>
</dbReference>
<dbReference type="InterPro" id="IPR029041">
    <property type="entry name" value="FAD-linked_oxidoreductase-like"/>
</dbReference>
<name>A0A3D8R0W9_9HELO</name>
<keyword evidence="5" id="KW-0274">FAD</keyword>
<evidence type="ECO:0000256" key="4">
    <source>
        <dbReference type="ARBA" id="ARBA00023062"/>
    </source>
</evidence>
<dbReference type="OrthoDB" id="5464at2759"/>
<dbReference type="Gene3D" id="3.20.20.220">
    <property type="match status" value="1"/>
</dbReference>
<comment type="caution">
    <text evidence="7">The sequence shown here is derived from an EMBL/GenBank/DDBJ whole genome shotgun (WGS) entry which is preliminary data.</text>
</comment>
<evidence type="ECO:0000256" key="1">
    <source>
        <dbReference type="ARBA" id="ARBA00005869"/>
    </source>
</evidence>
<keyword evidence="4 5" id="KW-0642">Proline metabolism</keyword>
<feature type="domain" description="Proline dehydrogenase" evidence="6">
    <location>
        <begin position="133"/>
        <end position="456"/>
    </location>
</feature>